<evidence type="ECO:0000256" key="1">
    <source>
        <dbReference type="SAM" id="Coils"/>
    </source>
</evidence>
<dbReference type="AlphaFoldDB" id="A0AAN9XZF1"/>
<feature type="compositionally biased region" description="Polar residues" evidence="2">
    <location>
        <begin position="1"/>
        <end position="14"/>
    </location>
</feature>
<feature type="compositionally biased region" description="Basic and acidic residues" evidence="2">
    <location>
        <begin position="422"/>
        <end position="445"/>
    </location>
</feature>
<feature type="region of interest" description="Disordered" evidence="2">
    <location>
        <begin position="1"/>
        <end position="20"/>
    </location>
</feature>
<feature type="region of interest" description="Disordered" evidence="2">
    <location>
        <begin position="76"/>
        <end position="120"/>
    </location>
</feature>
<feature type="region of interest" description="Disordered" evidence="2">
    <location>
        <begin position="422"/>
        <end position="452"/>
    </location>
</feature>
<gene>
    <name evidence="3" type="ORF">V9T40_011296</name>
</gene>
<proteinExistence type="predicted"/>
<reference evidence="3 4" key="1">
    <citation type="submission" date="2024-03" db="EMBL/GenBank/DDBJ databases">
        <title>Adaptation during the transition from Ophiocordyceps entomopathogen to insect associate is accompanied by gene loss and intensified selection.</title>
        <authorList>
            <person name="Ward C.M."/>
            <person name="Onetto C.A."/>
            <person name="Borneman A.R."/>
        </authorList>
    </citation>
    <scope>NUCLEOTIDE SEQUENCE [LARGE SCALE GENOMIC DNA]</scope>
    <source>
        <strain evidence="3">AWRI1</strain>
        <tissue evidence="3">Single Adult Female</tissue>
    </source>
</reference>
<dbReference type="Proteomes" id="UP001367676">
    <property type="component" value="Unassembled WGS sequence"/>
</dbReference>
<dbReference type="EMBL" id="JBBCAQ010000037">
    <property type="protein sequence ID" value="KAK7574105.1"/>
    <property type="molecule type" value="Genomic_DNA"/>
</dbReference>
<sequence>MDAHKQQTPNNELPQRTKAWKPQSRIAGYIKGSVKLEEMVSREKLVRPEHRHNRRAFMALVNDDDEPNCANTLFKSKSRFSETRRSTEVHRSTTSRCPSTSTKTSTSLSRAGSVHPHQQLTTDDLTRTIIEKNEYITALREQLDKLRSCARVETLPQAGAEPMDGIIAHHSLRVVLERMLECLLDMLTNLRHYDEHDERMAQFVATVERERENVLRSVDALCQANARKEDELRQMSGEQTALRERLQQLQKDIGFSREERRQSVRHNILQQKLRVYEEMYRKATDEVRHLSSLTESVRKHIDAQKEAFNERAAVYRKQTEEHEKCVQNLQTSCSSLKEKKEEAEKKLAQIEKEHADEVARLRKKYEGSIAVLETDTQKLEEEKRQMQAEQAELEEQLRRARQENEEISSDIKRLREEKEALERDLAERERSDTDEIVQRPVENDKMTSFAKQESQWHELKERFFKTVLRAGIAQDDDVR</sequence>
<protein>
    <submittedName>
        <fullName evidence="3">Uncharacterized protein</fullName>
    </submittedName>
</protein>
<evidence type="ECO:0000256" key="2">
    <source>
        <dbReference type="SAM" id="MobiDB-lite"/>
    </source>
</evidence>
<feature type="compositionally biased region" description="Basic and acidic residues" evidence="2">
    <location>
        <begin position="79"/>
        <end position="91"/>
    </location>
</feature>
<name>A0AAN9XZF1_9HEMI</name>
<evidence type="ECO:0000313" key="4">
    <source>
        <dbReference type="Proteomes" id="UP001367676"/>
    </source>
</evidence>
<keyword evidence="4" id="KW-1185">Reference proteome</keyword>
<comment type="caution">
    <text evidence="3">The sequence shown here is derived from an EMBL/GenBank/DDBJ whole genome shotgun (WGS) entry which is preliminary data.</text>
</comment>
<feature type="compositionally biased region" description="Low complexity" evidence="2">
    <location>
        <begin position="92"/>
        <end position="110"/>
    </location>
</feature>
<feature type="coiled-coil region" evidence="1">
    <location>
        <begin position="218"/>
        <end position="286"/>
    </location>
</feature>
<accession>A0AAN9XZF1</accession>
<keyword evidence="1" id="KW-0175">Coiled coil</keyword>
<evidence type="ECO:0000313" key="3">
    <source>
        <dbReference type="EMBL" id="KAK7574105.1"/>
    </source>
</evidence>
<organism evidence="3 4">
    <name type="scientific">Parthenolecanium corni</name>
    <dbReference type="NCBI Taxonomy" id="536013"/>
    <lineage>
        <taxon>Eukaryota</taxon>
        <taxon>Metazoa</taxon>
        <taxon>Ecdysozoa</taxon>
        <taxon>Arthropoda</taxon>
        <taxon>Hexapoda</taxon>
        <taxon>Insecta</taxon>
        <taxon>Pterygota</taxon>
        <taxon>Neoptera</taxon>
        <taxon>Paraneoptera</taxon>
        <taxon>Hemiptera</taxon>
        <taxon>Sternorrhyncha</taxon>
        <taxon>Coccoidea</taxon>
        <taxon>Coccidae</taxon>
        <taxon>Parthenolecanium</taxon>
    </lineage>
</organism>